<dbReference type="EC" id="3.5.1.4" evidence="2"/>
<sequence length="501" mass="54021">MNNNEFQFEPSARDWPEWIIEADIAGIQQEMEQGSLTSELLVSLYLERINRYDGLLRSVLEVNPDALETARMLDLERRNKGIRGPLHGIPVLVKDNIGTSDKLHTSAGALALADHRAAEDAVVITQLRAAGAVILGKTNMTEWANFMSSAMWAGYSSRGGLVLNPYGPGELFVGGSSSGSAAAVAANLAAIALGTETSASIISPAAHNSLVGLKPTWGLVSNMGIIPGIGSQDTAGPMARTVRDAALLLNVIVDTGDSLSSAIQDYSIGLDVDYAKFKRIGIPRFYYSELDEEALRMMESAIAVLRELGADIIDPVELPCQNADWNATILQYEFKKGLNRYLSGLPASLPVHSLQELIEFNNLHSEQALKYGQDKLEWLNTSGDEITEQAYLEQLQLSRSMAGSQGIDYALQHYGLDVLLFPGDHGTDLAARAGYPLITVPAGYTRTGIIAPGGYNTKGPQGVTFSASANSEGMLLGIAYAFEQATRHRRPPLLEKDSLPD</sequence>
<dbReference type="InterPro" id="IPR036928">
    <property type="entry name" value="AS_sf"/>
</dbReference>
<dbReference type="RefSeq" id="WP_173126663.1">
    <property type="nucleotide sequence ID" value="NZ_JABMKX010000001.1"/>
</dbReference>
<keyword evidence="2" id="KW-0378">Hydrolase</keyword>
<dbReference type="EMBL" id="JABMKX010000001">
    <property type="protein sequence ID" value="NQX43991.1"/>
    <property type="molecule type" value="Genomic_DNA"/>
</dbReference>
<organism evidence="2 3">
    <name type="scientific">Paenibacillus tritici</name>
    <dbReference type="NCBI Taxonomy" id="1873425"/>
    <lineage>
        <taxon>Bacteria</taxon>
        <taxon>Bacillati</taxon>
        <taxon>Bacillota</taxon>
        <taxon>Bacilli</taxon>
        <taxon>Bacillales</taxon>
        <taxon>Paenibacillaceae</taxon>
        <taxon>Paenibacillus</taxon>
    </lineage>
</organism>
<dbReference type="InterPro" id="IPR023631">
    <property type="entry name" value="Amidase_dom"/>
</dbReference>
<dbReference type="PANTHER" id="PTHR42678:SF34">
    <property type="entry name" value="OS04G0183300 PROTEIN"/>
    <property type="match status" value="1"/>
</dbReference>
<name>A0ABX2DH97_9BACL</name>
<dbReference type="Gene3D" id="3.90.1300.10">
    <property type="entry name" value="Amidase signature (AS) domain"/>
    <property type="match status" value="1"/>
</dbReference>
<evidence type="ECO:0000313" key="3">
    <source>
        <dbReference type="Proteomes" id="UP000711047"/>
    </source>
</evidence>
<dbReference type="Pfam" id="PF01425">
    <property type="entry name" value="Amidase"/>
    <property type="match status" value="1"/>
</dbReference>
<accession>A0ABX2DH97</accession>
<dbReference type="Proteomes" id="UP000711047">
    <property type="component" value="Unassembled WGS sequence"/>
</dbReference>
<reference evidence="2 3" key="1">
    <citation type="submission" date="2020-05" db="EMBL/GenBank/DDBJ databases">
        <title>Paenibacillus glebae, sp. nov., Paenibacillus humi sp. nov., Paenibacillus pedi sp. nov., Paenibacillus terrestris sp. nov. and Paenibacillus terricola sp. nov., isolated from a forest top soil sample.</title>
        <authorList>
            <person name="Qi S."/>
            <person name="Carlier A."/>
            <person name="Cnockaert M."/>
            <person name="Vandamme P."/>
        </authorList>
    </citation>
    <scope>NUCLEOTIDE SEQUENCE [LARGE SCALE GENOMIC DNA]</scope>
    <source>
        <strain evidence="2 3">LMG 29502</strain>
    </source>
</reference>
<protein>
    <submittedName>
        <fullName evidence="2">Amidase</fullName>
        <ecNumber evidence="2">3.5.1.4</ecNumber>
    </submittedName>
</protein>
<dbReference type="PANTHER" id="PTHR42678">
    <property type="entry name" value="AMIDASE"/>
    <property type="match status" value="1"/>
</dbReference>
<proteinExistence type="predicted"/>
<dbReference type="NCBIfam" id="NF005300">
    <property type="entry name" value="PRK06828.1"/>
    <property type="match status" value="1"/>
</dbReference>
<dbReference type="GO" id="GO:0004040">
    <property type="term" value="F:amidase activity"/>
    <property type="evidence" value="ECO:0007669"/>
    <property type="project" value="UniProtKB-EC"/>
</dbReference>
<gene>
    <name evidence="2" type="ORF">HQN87_01500</name>
</gene>
<comment type="caution">
    <text evidence="2">The sequence shown here is derived from an EMBL/GenBank/DDBJ whole genome shotgun (WGS) entry which is preliminary data.</text>
</comment>
<evidence type="ECO:0000259" key="1">
    <source>
        <dbReference type="Pfam" id="PF01425"/>
    </source>
</evidence>
<feature type="domain" description="Amidase" evidence="1">
    <location>
        <begin position="41"/>
        <end position="422"/>
    </location>
</feature>
<evidence type="ECO:0000313" key="2">
    <source>
        <dbReference type="EMBL" id="NQX43991.1"/>
    </source>
</evidence>
<dbReference type="SUPFAM" id="SSF75304">
    <property type="entry name" value="Amidase signature (AS) enzymes"/>
    <property type="match status" value="1"/>
</dbReference>
<keyword evidence="3" id="KW-1185">Reference proteome</keyword>